<dbReference type="PROSITE" id="PS50106">
    <property type="entry name" value="PDZ"/>
    <property type="match status" value="1"/>
</dbReference>
<dbReference type="GO" id="GO:0048646">
    <property type="term" value="P:anatomical structure formation involved in morphogenesis"/>
    <property type="evidence" value="ECO:0007669"/>
    <property type="project" value="UniProtKB-ARBA"/>
</dbReference>
<dbReference type="GO" id="GO:0016020">
    <property type="term" value="C:membrane"/>
    <property type="evidence" value="ECO:0007669"/>
    <property type="project" value="UniProtKB-SubCell"/>
</dbReference>
<dbReference type="GO" id="GO:0005829">
    <property type="term" value="C:cytosol"/>
    <property type="evidence" value="ECO:0007669"/>
    <property type="project" value="TreeGrafter"/>
</dbReference>
<dbReference type="SMART" id="SM00228">
    <property type="entry name" value="PDZ"/>
    <property type="match status" value="1"/>
</dbReference>
<dbReference type="SUPFAM" id="SSF54236">
    <property type="entry name" value="Ubiquitin-like"/>
    <property type="match status" value="1"/>
</dbReference>
<keyword evidence="6 8" id="KW-0879">Wnt signaling pathway</keyword>
<feature type="domain" description="DIX" evidence="12">
    <location>
        <begin position="29"/>
        <end position="113"/>
    </location>
</feature>
<evidence type="ECO:0000259" key="10">
    <source>
        <dbReference type="PROSITE" id="PS50106"/>
    </source>
</evidence>
<dbReference type="Pfam" id="PF00610">
    <property type="entry name" value="DEP"/>
    <property type="match status" value="1"/>
</dbReference>
<proteinExistence type="inferred from homology"/>
<dbReference type="GO" id="GO:0016477">
    <property type="term" value="P:cell migration"/>
    <property type="evidence" value="ECO:0007669"/>
    <property type="project" value="UniProtKB-ARBA"/>
</dbReference>
<evidence type="ECO:0000259" key="12">
    <source>
        <dbReference type="PROSITE" id="PS50841"/>
    </source>
</evidence>
<dbReference type="InterPro" id="IPR001478">
    <property type="entry name" value="PDZ"/>
</dbReference>
<dbReference type="FunFam" id="1.10.10.10:FF:000400">
    <property type="entry name" value="DiSHevelled related"/>
    <property type="match status" value="1"/>
</dbReference>
<keyword evidence="7" id="KW-0472">Membrane</keyword>
<dbReference type="GO" id="GO:0005109">
    <property type="term" value="F:frizzled binding"/>
    <property type="evidence" value="ECO:0007669"/>
    <property type="project" value="TreeGrafter"/>
</dbReference>
<keyword evidence="5" id="KW-0963">Cytoplasm</keyword>
<dbReference type="SUPFAM" id="SSF46785">
    <property type="entry name" value="Winged helix' DNA-binding domain"/>
    <property type="match status" value="1"/>
</dbReference>
<dbReference type="PANTHER" id="PTHR10878">
    <property type="entry name" value="SEGMENT POLARITY PROTEIN DISHEVELLED"/>
    <property type="match status" value="1"/>
</dbReference>
<dbReference type="InterPro" id="IPR000591">
    <property type="entry name" value="DEP_dom"/>
</dbReference>
<dbReference type="Proteomes" id="UP000887575">
    <property type="component" value="Unassembled WGS sequence"/>
</dbReference>
<comment type="subcellular location">
    <subcellularLocation>
        <location evidence="2">Cytoplasm</location>
    </subcellularLocation>
    <subcellularLocation>
        <location evidence="1">Membrane</location>
    </subcellularLocation>
</comment>
<keyword evidence="13" id="KW-1185">Reference proteome</keyword>
<accession>A0AAF3ELZ8</accession>
<dbReference type="InterPro" id="IPR036390">
    <property type="entry name" value="WH_DNA-bd_sf"/>
</dbReference>
<dbReference type="InterPro" id="IPR015506">
    <property type="entry name" value="Dsh/Dvl-rel"/>
</dbReference>
<evidence type="ECO:0000313" key="14">
    <source>
        <dbReference type="WBParaSite" id="MBELARI_LOCUS15072.2"/>
    </source>
</evidence>
<evidence type="ECO:0000256" key="4">
    <source>
        <dbReference type="ARBA" id="ARBA00022473"/>
    </source>
</evidence>
<dbReference type="Gene3D" id="1.10.10.10">
    <property type="entry name" value="Winged helix-like DNA-binding domain superfamily/Winged helix DNA-binding domain"/>
    <property type="match status" value="1"/>
</dbReference>
<dbReference type="GO" id="GO:0003002">
    <property type="term" value="P:regionalization"/>
    <property type="evidence" value="ECO:0007669"/>
    <property type="project" value="UniProtKB-ARBA"/>
</dbReference>
<evidence type="ECO:0000256" key="5">
    <source>
        <dbReference type="ARBA" id="ARBA00022490"/>
    </source>
</evidence>
<dbReference type="GO" id="GO:0000132">
    <property type="term" value="P:establishment of mitotic spindle orientation"/>
    <property type="evidence" value="ECO:0007669"/>
    <property type="project" value="UniProtKB-ARBA"/>
</dbReference>
<evidence type="ECO:0000313" key="13">
    <source>
        <dbReference type="Proteomes" id="UP000887575"/>
    </source>
</evidence>
<name>A0AAF3ELZ8_9BILA</name>
<evidence type="ECO:0000256" key="3">
    <source>
        <dbReference type="ARBA" id="ARBA00008735"/>
    </source>
</evidence>
<comment type="similarity">
    <text evidence="3">Belongs to the DSH family.</text>
</comment>
<dbReference type="CDD" id="cd04438">
    <property type="entry name" value="DEP_dishevelled"/>
    <property type="match status" value="1"/>
</dbReference>
<sequence length="704" mass="79051">MEETIFSLGDMSLVESTSSLNDPQTNGLHQKVKVYYYMDEKKTPYVVEIADSSGEVTLGDFLKVFSFATRGYKYFCKALDKDLGCEVKVELPDEHSKLQTSANGLYELFLLTLQANGSGTLPRHSGTLPRKGVTKDYMSLETQRVPMRRRRSLEAINSNLGTSVPSLSSRGTVLSRRAGEHLAELYTSNSEDPYQYDENSRERSSMYDTVVKPEERRKRKPRKERYRKAYVPSTISSMTGSSRTSLTLPQILEVHLPLNENRFLGISVIPLNGGIIVTNVMRDSVVAQDGRIEAGDQIVSVNQQSLEHLSDQEAIALLRKVAADKKPLTLYIAKMSPSDSYTETLTTLTAADQTMPLDIPTWVTTAVQYTERYREGLLPDETQSEIDRTFGEGTLDPETDDEERRLYYERRNGAPLPRSLQEEAERRRENERNQQMLPCVPKDGLMPRLSVTMDPAVIIRAAARTDSGLVVKNRKWLKILMPQSFIGSDFVDWLLEHVEDIRDRKEAKKYATSLFERKYIKHIISKISFTEKCYYVFEEAYSGRVGSDCAPNTSGGTAKEATTEVTYISSPGLKGRLQGMSGFHPGKFHVRGIADMTPGIDMTQQTWPFSPITNYDNRPMNGRLRDCESPNTNDYASMVGESVFVVPQTSRGTLPTRAHPSGSSRVPPPANTPHCGSSLLAPPHPSPAETEFEDDDRRRILNSS</sequence>
<dbReference type="InterPro" id="IPR029071">
    <property type="entry name" value="Ubiquitin-like_domsf"/>
</dbReference>
<dbReference type="SMART" id="SM00021">
    <property type="entry name" value="DAX"/>
    <property type="match status" value="1"/>
</dbReference>
<dbReference type="GO" id="GO:0005938">
    <property type="term" value="C:cell cortex"/>
    <property type="evidence" value="ECO:0007669"/>
    <property type="project" value="UniProtKB-ARBA"/>
</dbReference>
<organism evidence="13 14">
    <name type="scientific">Mesorhabditis belari</name>
    <dbReference type="NCBI Taxonomy" id="2138241"/>
    <lineage>
        <taxon>Eukaryota</taxon>
        <taxon>Metazoa</taxon>
        <taxon>Ecdysozoa</taxon>
        <taxon>Nematoda</taxon>
        <taxon>Chromadorea</taxon>
        <taxon>Rhabditida</taxon>
        <taxon>Rhabditina</taxon>
        <taxon>Rhabditomorpha</taxon>
        <taxon>Rhabditoidea</taxon>
        <taxon>Rhabditidae</taxon>
        <taxon>Mesorhabditinae</taxon>
        <taxon>Mesorhabditis</taxon>
    </lineage>
</organism>
<evidence type="ECO:0000259" key="11">
    <source>
        <dbReference type="PROSITE" id="PS50186"/>
    </source>
</evidence>
<dbReference type="GO" id="GO:0035556">
    <property type="term" value="P:intracellular signal transduction"/>
    <property type="evidence" value="ECO:0007669"/>
    <property type="project" value="InterPro"/>
</dbReference>
<dbReference type="GO" id="GO:0048468">
    <property type="term" value="P:cell development"/>
    <property type="evidence" value="ECO:0007669"/>
    <property type="project" value="UniProtKB-ARBA"/>
</dbReference>
<dbReference type="Pfam" id="PF00595">
    <property type="entry name" value="PDZ"/>
    <property type="match status" value="1"/>
</dbReference>
<evidence type="ECO:0000256" key="1">
    <source>
        <dbReference type="ARBA" id="ARBA00004370"/>
    </source>
</evidence>
<dbReference type="InterPro" id="IPR001158">
    <property type="entry name" value="DIX"/>
</dbReference>
<evidence type="ECO:0000256" key="2">
    <source>
        <dbReference type="ARBA" id="ARBA00004496"/>
    </source>
</evidence>
<dbReference type="InterPro" id="IPR038207">
    <property type="entry name" value="DIX_dom_sf"/>
</dbReference>
<feature type="domain" description="PDZ" evidence="10">
    <location>
        <begin position="253"/>
        <end position="320"/>
    </location>
</feature>
<feature type="domain" description="DEP" evidence="11">
    <location>
        <begin position="465"/>
        <end position="539"/>
    </location>
</feature>
<dbReference type="GO" id="GO:0048699">
    <property type="term" value="P:generation of neurons"/>
    <property type="evidence" value="ECO:0007669"/>
    <property type="project" value="UniProtKB-ARBA"/>
</dbReference>
<dbReference type="InterPro" id="IPR036034">
    <property type="entry name" value="PDZ_sf"/>
</dbReference>
<dbReference type="PROSITE" id="PS50841">
    <property type="entry name" value="DIX"/>
    <property type="match status" value="1"/>
</dbReference>
<feature type="region of interest" description="Disordered" evidence="9">
    <location>
        <begin position="651"/>
        <end position="704"/>
    </location>
</feature>
<dbReference type="Gene3D" id="2.30.42.10">
    <property type="match status" value="1"/>
</dbReference>
<dbReference type="GO" id="GO:0060070">
    <property type="term" value="P:canonical Wnt signaling pathway"/>
    <property type="evidence" value="ECO:0007669"/>
    <property type="project" value="TreeGrafter"/>
</dbReference>
<keyword evidence="4" id="KW-0217">Developmental protein</keyword>
<reference evidence="14" key="1">
    <citation type="submission" date="2024-02" db="UniProtKB">
        <authorList>
            <consortium name="WormBaseParasite"/>
        </authorList>
    </citation>
    <scope>IDENTIFICATION</scope>
</reference>
<feature type="region of interest" description="Disordered" evidence="9">
    <location>
        <begin position="187"/>
        <end position="225"/>
    </location>
</feature>
<dbReference type="PANTHER" id="PTHR10878:SF24">
    <property type="entry name" value="SEGMENT POLARITY PROTEIN DISHEVELLED HOMOLOG MIG-5"/>
    <property type="match status" value="1"/>
</dbReference>
<dbReference type="SUPFAM" id="SSF50156">
    <property type="entry name" value="PDZ domain-like"/>
    <property type="match status" value="1"/>
</dbReference>
<dbReference type="Pfam" id="PF00778">
    <property type="entry name" value="DIX"/>
    <property type="match status" value="1"/>
</dbReference>
<evidence type="ECO:0000256" key="6">
    <source>
        <dbReference type="ARBA" id="ARBA00022687"/>
    </source>
</evidence>
<feature type="compositionally biased region" description="Basic and acidic residues" evidence="9">
    <location>
        <begin position="198"/>
        <end position="216"/>
    </location>
</feature>
<evidence type="ECO:0000256" key="8">
    <source>
        <dbReference type="PROSITE-ProRule" id="PRU00069"/>
    </source>
</evidence>
<dbReference type="Gene3D" id="2.40.240.130">
    <property type="match status" value="1"/>
</dbReference>
<dbReference type="SMART" id="SM00049">
    <property type="entry name" value="DEP"/>
    <property type="match status" value="1"/>
</dbReference>
<dbReference type="GO" id="GO:0009887">
    <property type="term" value="P:animal organ morphogenesis"/>
    <property type="evidence" value="ECO:0007669"/>
    <property type="project" value="UniProtKB-ARBA"/>
</dbReference>
<dbReference type="InterPro" id="IPR036388">
    <property type="entry name" value="WH-like_DNA-bd_sf"/>
</dbReference>
<evidence type="ECO:0000256" key="9">
    <source>
        <dbReference type="SAM" id="MobiDB-lite"/>
    </source>
</evidence>
<evidence type="ECO:0000256" key="7">
    <source>
        <dbReference type="ARBA" id="ARBA00023136"/>
    </source>
</evidence>
<protein>
    <submittedName>
        <fullName evidence="14">Uncharacterized protein</fullName>
    </submittedName>
</protein>
<dbReference type="AlphaFoldDB" id="A0AAF3ELZ8"/>
<feature type="compositionally biased region" description="Basic and acidic residues" evidence="9">
    <location>
        <begin position="420"/>
        <end position="432"/>
    </location>
</feature>
<feature type="compositionally biased region" description="Basic and acidic residues" evidence="9">
    <location>
        <begin position="695"/>
        <end position="704"/>
    </location>
</feature>
<dbReference type="GO" id="GO:0048598">
    <property type="term" value="P:embryonic morphogenesis"/>
    <property type="evidence" value="ECO:0007669"/>
    <property type="project" value="UniProtKB-ARBA"/>
</dbReference>
<feature type="region of interest" description="Disordered" evidence="9">
    <location>
        <begin position="410"/>
        <end position="433"/>
    </location>
</feature>
<dbReference type="PROSITE" id="PS50186">
    <property type="entry name" value="DEP"/>
    <property type="match status" value="1"/>
</dbReference>
<dbReference type="WBParaSite" id="MBELARI_LOCUS15072.2">
    <property type="protein sequence ID" value="MBELARI_LOCUS15072.2"/>
    <property type="gene ID" value="MBELARI_LOCUS15072"/>
</dbReference>
<dbReference type="GO" id="GO:0035591">
    <property type="term" value="F:signaling adaptor activity"/>
    <property type="evidence" value="ECO:0007669"/>
    <property type="project" value="UniProtKB-ARBA"/>
</dbReference>
<dbReference type="GO" id="GO:0048730">
    <property type="term" value="P:epidermis morphogenesis"/>
    <property type="evidence" value="ECO:0007669"/>
    <property type="project" value="UniProtKB-ARBA"/>
</dbReference>